<proteinExistence type="predicted"/>
<dbReference type="AlphaFoldDB" id="G6YBB3"/>
<dbReference type="Proteomes" id="UP000002949">
    <property type="component" value="Unassembled WGS sequence"/>
</dbReference>
<organism evidence="1 2">
    <name type="scientific">Mesorhizobium amorphae CCNWGS0123</name>
    <dbReference type="NCBI Taxonomy" id="1082933"/>
    <lineage>
        <taxon>Bacteria</taxon>
        <taxon>Pseudomonadati</taxon>
        <taxon>Pseudomonadota</taxon>
        <taxon>Alphaproteobacteria</taxon>
        <taxon>Hyphomicrobiales</taxon>
        <taxon>Phyllobacteriaceae</taxon>
        <taxon>Mesorhizobium</taxon>
    </lineage>
</organism>
<name>G6YBB3_9HYPH</name>
<dbReference type="PATRIC" id="fig|1082933.3.peg.3155"/>
<protein>
    <submittedName>
        <fullName evidence="1">Uncharacterized protein</fullName>
    </submittedName>
</protein>
<evidence type="ECO:0000313" key="1">
    <source>
        <dbReference type="EMBL" id="EHH10994.1"/>
    </source>
</evidence>
<reference evidence="1 2" key="1">
    <citation type="journal article" date="2012" name="J. Bacteriol.">
        <title>Draft Genome Sequence of Plant Growth-Promoting Rhizobium Mesorhizobium amorphae, Isolated from Zinc-Lead Mine Tailings.</title>
        <authorList>
            <person name="Hao X."/>
            <person name="Lin Y."/>
            <person name="Johnstone L."/>
            <person name="Baltrus D.A."/>
            <person name="Miller S.J."/>
            <person name="Wei G."/>
            <person name="Rensing C."/>
        </authorList>
    </citation>
    <scope>NUCLEOTIDE SEQUENCE [LARGE SCALE GENOMIC DNA]</scope>
    <source>
        <strain evidence="1 2">CCNWGS0123</strain>
    </source>
</reference>
<keyword evidence="2" id="KW-1185">Reference proteome</keyword>
<accession>G6YBB3</accession>
<evidence type="ECO:0000313" key="2">
    <source>
        <dbReference type="Proteomes" id="UP000002949"/>
    </source>
</evidence>
<gene>
    <name evidence="1" type="ORF">MEA186_16187</name>
</gene>
<dbReference type="EMBL" id="AGSN01000117">
    <property type="protein sequence ID" value="EHH10994.1"/>
    <property type="molecule type" value="Genomic_DNA"/>
</dbReference>
<sequence length="46" mass="4800">MPIRSSRGEATGEEALGDAVSVMVATVGNFQGGTMRDGRQKRASFA</sequence>